<feature type="compositionally biased region" description="Basic residues" evidence="2">
    <location>
        <begin position="943"/>
        <end position="955"/>
    </location>
</feature>
<dbReference type="STRING" id="112090.W4GYN0"/>
<feature type="region of interest" description="Disordered" evidence="2">
    <location>
        <begin position="867"/>
        <end position="955"/>
    </location>
</feature>
<proteinExistence type="predicted"/>
<dbReference type="EMBL" id="KI913119">
    <property type="protein sequence ID" value="ETV84436.1"/>
    <property type="molecule type" value="Genomic_DNA"/>
</dbReference>
<feature type="compositionally biased region" description="Low complexity" evidence="2">
    <location>
        <begin position="877"/>
        <end position="892"/>
    </location>
</feature>
<dbReference type="OrthoDB" id="70408at2759"/>
<feature type="compositionally biased region" description="Basic residues" evidence="2">
    <location>
        <begin position="901"/>
        <end position="916"/>
    </location>
</feature>
<dbReference type="VEuPathDB" id="FungiDB:H257_03646"/>
<dbReference type="SUPFAM" id="SSF52540">
    <property type="entry name" value="P-loop containing nucleoside triphosphate hydrolases"/>
    <property type="match status" value="1"/>
</dbReference>
<dbReference type="GeneID" id="20805642"/>
<evidence type="ECO:0000256" key="2">
    <source>
        <dbReference type="SAM" id="MobiDB-lite"/>
    </source>
</evidence>
<feature type="domain" description="Kinesin motor" evidence="3">
    <location>
        <begin position="430"/>
        <end position="804"/>
    </location>
</feature>
<dbReference type="GO" id="GO:0008017">
    <property type="term" value="F:microtubule binding"/>
    <property type="evidence" value="ECO:0007669"/>
    <property type="project" value="InterPro"/>
</dbReference>
<dbReference type="RefSeq" id="XP_009826128.1">
    <property type="nucleotide sequence ID" value="XM_009827826.1"/>
</dbReference>
<dbReference type="InterPro" id="IPR036961">
    <property type="entry name" value="Kinesin_motor_dom_sf"/>
</dbReference>
<dbReference type="SMART" id="SM00129">
    <property type="entry name" value="KISc"/>
    <property type="match status" value="1"/>
</dbReference>
<dbReference type="Gene3D" id="3.40.850.10">
    <property type="entry name" value="Kinesin motor domain"/>
    <property type="match status" value="1"/>
</dbReference>
<name>W4GYN0_APHAT</name>
<sequence length="955" mass="106184">MASHRRQMSFNSYNATVMDLHIAATNIQTWWRRWSAKAKLYSSLLRGKPESLGALLVSMTTELASLRAFTGDLEAKNRRLFQELEALQHEKLDLRAHSTSEQKRLTEEITSLRALIHSHLDDGGAAEATAQPFTTIPSSVALKASEVRQAEEPEEDQVDRKYWRQAALAAQTDAAAAKSRARHAETKLCELLALHSMQVDECKGLQAKLVLARLAAVESDQRWTALNDKYDRVSAHADDLQEQLRRSQVEAQSQYSLWVQSQTDLEAVKVERGDLVQDMAVIRAANDGLRKDNECLQAMQDEVAVLKRSINGLKGTVTAKTAEAKAFQAYGASAREHLHSQGMQLQQLSQFQNKFRSVGTVALTALRGLKHAAWDAKDILVTWQSEMASTVALLQTKLANACQFVHLAHIEHKLLRHALQNSTASSIHLHEQLWKVHRNALFVCQVLTMADDDSKPTNNNPDTTTTSHSPRITANFETGDVLLTSPDSVPLTVQFDQVYSNRGRGWSNAESISPAIQSVLAGYNACVVTFEGQPNIEANTMHDDMSTSATAQVLNELFHQCTGLFGFATIHCSLSYLGIYSEHVYDLLSICEDDINDTPLFRGGSFSDACCPSNNHPSPPMVVLDIRSAQDAQIAVAEGLKNLDRLMQYFPTMEHLTHRLVTVCVSVVRAFEHPDKATSEPTKSKLQIVELASGDGGRECTWQDTERIRATISAENSLHAFTSCLGDLRQAAQTERGGVGDDISMRYHASKLTLLLQDCLDDHAKLLVLCTFTTTDNHQPWRSIRTMQILHLFRDTMASKTREQPLHDDNHHAVDDSHSLFLRYGGEHVTWQAPVSTRGTSSQNPWDVELDAIKGRNAMMVQSMDLSVEANPPSPPSRGNNNHPPNNHATTPTLPPDRKVWARHSKSVKPPSRRSIKPSPVHPTTSSHATTLLPESAPSYSNPHHHFLSKRLPFR</sequence>
<dbReference type="AlphaFoldDB" id="W4GYN0"/>
<dbReference type="GO" id="GO:0007018">
    <property type="term" value="P:microtubule-based movement"/>
    <property type="evidence" value="ECO:0007669"/>
    <property type="project" value="InterPro"/>
</dbReference>
<organism evidence="4">
    <name type="scientific">Aphanomyces astaci</name>
    <name type="common">Crayfish plague agent</name>
    <dbReference type="NCBI Taxonomy" id="112090"/>
    <lineage>
        <taxon>Eukaryota</taxon>
        <taxon>Sar</taxon>
        <taxon>Stramenopiles</taxon>
        <taxon>Oomycota</taxon>
        <taxon>Saprolegniomycetes</taxon>
        <taxon>Saprolegniales</taxon>
        <taxon>Verrucalvaceae</taxon>
        <taxon>Aphanomyces</taxon>
    </lineage>
</organism>
<feature type="coiled-coil region" evidence="1">
    <location>
        <begin position="70"/>
        <end position="97"/>
    </location>
</feature>
<dbReference type="Pfam" id="PF00225">
    <property type="entry name" value="Kinesin"/>
    <property type="match status" value="1"/>
</dbReference>
<evidence type="ECO:0000256" key="1">
    <source>
        <dbReference type="SAM" id="Coils"/>
    </source>
</evidence>
<dbReference type="GO" id="GO:0003777">
    <property type="term" value="F:microtubule motor activity"/>
    <property type="evidence" value="ECO:0007669"/>
    <property type="project" value="InterPro"/>
</dbReference>
<dbReference type="InterPro" id="IPR001752">
    <property type="entry name" value="Kinesin_motor_dom"/>
</dbReference>
<dbReference type="PANTHER" id="PTHR47972">
    <property type="entry name" value="KINESIN-LIKE PROTEIN KLP-3"/>
    <property type="match status" value="1"/>
</dbReference>
<gene>
    <name evidence="4" type="ORF">H257_03646</name>
</gene>
<dbReference type="PANTHER" id="PTHR47972:SF28">
    <property type="entry name" value="KINESIN-LIKE PROTEIN KLP-3"/>
    <property type="match status" value="1"/>
</dbReference>
<evidence type="ECO:0000313" key="4">
    <source>
        <dbReference type="EMBL" id="ETV84436.1"/>
    </source>
</evidence>
<accession>W4GYN0</accession>
<dbReference type="InterPro" id="IPR027417">
    <property type="entry name" value="P-loop_NTPase"/>
</dbReference>
<keyword evidence="1" id="KW-0175">Coiled coil</keyword>
<evidence type="ECO:0000259" key="3">
    <source>
        <dbReference type="SMART" id="SM00129"/>
    </source>
</evidence>
<dbReference type="InterPro" id="IPR027640">
    <property type="entry name" value="Kinesin-like_fam"/>
</dbReference>
<dbReference type="GO" id="GO:0005524">
    <property type="term" value="F:ATP binding"/>
    <property type="evidence" value="ECO:0007669"/>
    <property type="project" value="InterPro"/>
</dbReference>
<dbReference type="GO" id="GO:0015630">
    <property type="term" value="C:microtubule cytoskeleton"/>
    <property type="evidence" value="ECO:0007669"/>
    <property type="project" value="TreeGrafter"/>
</dbReference>
<protein>
    <recommendedName>
        <fullName evidence="3">Kinesin motor domain-containing protein</fullName>
    </recommendedName>
</protein>
<reference evidence="4" key="1">
    <citation type="submission" date="2013-12" db="EMBL/GenBank/DDBJ databases">
        <title>The Genome Sequence of Aphanomyces astaci APO3.</title>
        <authorList>
            <consortium name="The Broad Institute Genomics Platform"/>
            <person name="Russ C."/>
            <person name="Tyler B."/>
            <person name="van West P."/>
            <person name="Dieguez-Uribeondo J."/>
            <person name="Young S.K."/>
            <person name="Zeng Q."/>
            <person name="Gargeya S."/>
            <person name="Fitzgerald M."/>
            <person name="Abouelleil A."/>
            <person name="Alvarado L."/>
            <person name="Chapman S.B."/>
            <person name="Gainer-Dewar J."/>
            <person name="Goldberg J."/>
            <person name="Griggs A."/>
            <person name="Gujja S."/>
            <person name="Hansen M."/>
            <person name="Howarth C."/>
            <person name="Imamovic A."/>
            <person name="Ireland A."/>
            <person name="Larimer J."/>
            <person name="McCowan C."/>
            <person name="Murphy C."/>
            <person name="Pearson M."/>
            <person name="Poon T.W."/>
            <person name="Priest M."/>
            <person name="Roberts A."/>
            <person name="Saif S."/>
            <person name="Shea T."/>
            <person name="Sykes S."/>
            <person name="Wortman J."/>
            <person name="Nusbaum C."/>
            <person name="Birren B."/>
        </authorList>
    </citation>
    <scope>NUCLEOTIDE SEQUENCE [LARGE SCALE GENOMIC DNA]</scope>
    <source>
        <strain evidence="4">APO3</strain>
    </source>
</reference>